<dbReference type="CDD" id="cd11336">
    <property type="entry name" value="AmyAc_MTSase"/>
    <property type="match status" value="1"/>
</dbReference>
<proteinExistence type="predicted"/>
<dbReference type="InterPro" id="IPR017853">
    <property type="entry name" value="GH"/>
</dbReference>
<dbReference type="PANTHER" id="PTHR10357">
    <property type="entry name" value="ALPHA-AMYLASE FAMILY MEMBER"/>
    <property type="match status" value="1"/>
</dbReference>
<feature type="region of interest" description="Disordered" evidence="1">
    <location>
        <begin position="1"/>
        <end position="34"/>
    </location>
</feature>
<dbReference type="InterPro" id="IPR006047">
    <property type="entry name" value="GH13_cat_dom"/>
</dbReference>
<evidence type="ECO:0000259" key="2">
    <source>
        <dbReference type="SMART" id="SM00642"/>
    </source>
</evidence>
<accession>A0ABP9RNI9</accession>
<dbReference type="SMART" id="SM00642">
    <property type="entry name" value="Aamy"/>
    <property type="match status" value="1"/>
</dbReference>
<dbReference type="Gene3D" id="3.30.1590.10">
    <property type="entry name" value="Maltooligosyl trehalose synthase, domain 2"/>
    <property type="match status" value="1"/>
</dbReference>
<evidence type="ECO:0000313" key="3">
    <source>
        <dbReference type="EMBL" id="GAA5180819.1"/>
    </source>
</evidence>
<organism evidence="3 4">
    <name type="scientific">Rugosimonospora acidiphila</name>
    <dbReference type="NCBI Taxonomy" id="556531"/>
    <lineage>
        <taxon>Bacteria</taxon>
        <taxon>Bacillati</taxon>
        <taxon>Actinomycetota</taxon>
        <taxon>Actinomycetes</taxon>
        <taxon>Micromonosporales</taxon>
        <taxon>Micromonosporaceae</taxon>
        <taxon>Rugosimonospora</taxon>
    </lineage>
</organism>
<evidence type="ECO:0000313" key="4">
    <source>
        <dbReference type="Proteomes" id="UP001501570"/>
    </source>
</evidence>
<dbReference type="Pfam" id="PF00128">
    <property type="entry name" value="Alpha-amylase"/>
    <property type="match status" value="1"/>
</dbReference>
<dbReference type="Gene3D" id="1.10.150.200">
    <property type="entry name" value="Maltooligosyl trehalose synthase, domain 3"/>
    <property type="match status" value="1"/>
</dbReference>
<feature type="domain" description="Glycosyl hydrolase family 13 catalytic" evidence="2">
    <location>
        <begin position="43"/>
        <end position="675"/>
    </location>
</feature>
<feature type="compositionally biased region" description="Pro residues" evidence="1">
    <location>
        <begin position="9"/>
        <end position="24"/>
    </location>
</feature>
<dbReference type="RefSeq" id="WP_345627183.1">
    <property type="nucleotide sequence ID" value="NZ_BAABJQ010000003.1"/>
</dbReference>
<dbReference type="PANTHER" id="PTHR10357:SF216">
    <property type="entry name" value="MALTOOLIGOSYL TREHALOSE SYNTHASE-RELATED"/>
    <property type="match status" value="1"/>
</dbReference>
<dbReference type="Gene3D" id="3.20.20.80">
    <property type="entry name" value="Glycosidases"/>
    <property type="match status" value="1"/>
</dbReference>
<name>A0ABP9RNI9_9ACTN</name>
<keyword evidence="4" id="KW-1185">Reference proteome</keyword>
<evidence type="ECO:0000256" key="1">
    <source>
        <dbReference type="SAM" id="MobiDB-lite"/>
    </source>
</evidence>
<reference evidence="4" key="1">
    <citation type="journal article" date="2019" name="Int. J. Syst. Evol. Microbiol.">
        <title>The Global Catalogue of Microorganisms (GCM) 10K type strain sequencing project: providing services to taxonomists for standard genome sequencing and annotation.</title>
        <authorList>
            <consortium name="The Broad Institute Genomics Platform"/>
            <consortium name="The Broad Institute Genome Sequencing Center for Infectious Disease"/>
            <person name="Wu L."/>
            <person name="Ma J."/>
        </authorList>
    </citation>
    <scope>NUCLEOTIDE SEQUENCE [LARGE SCALE GENOMIC DNA]</scope>
    <source>
        <strain evidence="4">JCM 18304</strain>
    </source>
</reference>
<dbReference type="NCBIfam" id="TIGR02401">
    <property type="entry name" value="trehalose_TreY"/>
    <property type="match status" value="1"/>
</dbReference>
<dbReference type="Gene3D" id="1.10.10.470">
    <property type="entry name" value="Maltooligosyl trehalose synthase, domain 4"/>
    <property type="match status" value="1"/>
</dbReference>
<protein>
    <submittedName>
        <fullName evidence="3">Malto-oligosyltrehalose synthase</fullName>
    </submittedName>
</protein>
<gene>
    <name evidence="3" type="primary">treY_2</name>
    <name evidence="3" type="ORF">GCM10023322_13990</name>
</gene>
<dbReference type="Proteomes" id="UP001501570">
    <property type="component" value="Unassembled WGS sequence"/>
</dbReference>
<dbReference type="InterPro" id="IPR013797">
    <property type="entry name" value="Maltooligo_trehalose_synth_4"/>
</dbReference>
<sequence length="788" mass="85097">MTTPGPAAGGPPQPGPLAPGPLAPGPAAGAGRVSEPVSTYRVQVRPDFDLAATADIVDYLASLGVSHLYSAPLLAAAPGSAHGYDVVDHGAVNPELGGEKGLVGLVERLRGAGMGLVVDIVPNHVGVAVPEANAAWWSVLREGPESPYAGWFDIDWSRGRLALPVLAGDPDAPDAPDPLDALELVDGELRYDGHRFPVRPGSPETTPREAHQAQHYELVPACRGNAEVNYRRFGAVSTLAALRVQDPEVFDATHAELLRWCREGWVDGIRVDHLDGLADPAGYLRRLREAVPGAWLVVEKILKPGERPADWPVEGNTGYEAGDEVCGLFVDPAGEPPLTAMAPDLPWHEVARVARYEAATTLLAAELARMGRLAPDVPDATLALAQVASRFPVYRAYLPDTGALDWALRETYARRPDLGGTLAALMPRLRDPDGELAVRFQQFTGAVVAKGVEDTALYRWTRFVARNEVGGSPDRFSVGADEFHAATAARHRRWPRTMTTLSTHDTKRSEDVRARLAVLAELPGQWLQAQARWSSAAPLPDQALSRLLWQTVAGTWPISRERLRSYLLKAAREASTRTSWDSPGEVFELELCSVVDAVYDDPGLRADVEAFAARIAPDGWSNSLGQKLLQLAMPGVPDVYQGTEVWDNSLVDPDNRRPVDFGARRALLSRLDAGWLPPVDESGAAKLLLVSRVLRLRRRASHRFSGYAPVPARGPAAGHLVAFDRGGVVAVATRLPARLRQRGGWGDTYLPLRDGTWTDALTGASFTGRAPRVADLLSRYPVALLVCS</sequence>
<dbReference type="InterPro" id="IPR012767">
    <property type="entry name" value="Trehalose_TreY"/>
</dbReference>
<dbReference type="SUPFAM" id="SSF51445">
    <property type="entry name" value="(Trans)glycosidases"/>
    <property type="match status" value="1"/>
</dbReference>
<dbReference type="EMBL" id="BAABJQ010000003">
    <property type="protein sequence ID" value="GAA5180819.1"/>
    <property type="molecule type" value="Genomic_DNA"/>
</dbReference>
<comment type="caution">
    <text evidence="3">The sequence shown here is derived from an EMBL/GenBank/DDBJ whole genome shotgun (WGS) entry which is preliminary data.</text>
</comment>